<dbReference type="RefSeq" id="WP_092480187.1">
    <property type="nucleotide sequence ID" value="NZ_FOXW01000003.1"/>
</dbReference>
<dbReference type="GO" id="GO:0043190">
    <property type="term" value="C:ATP-binding cassette (ABC) transporter complex"/>
    <property type="evidence" value="ECO:0007669"/>
    <property type="project" value="InterPro"/>
</dbReference>
<dbReference type="SUPFAM" id="SSF53850">
    <property type="entry name" value="Periplasmic binding protein-like II"/>
    <property type="match status" value="1"/>
</dbReference>
<evidence type="ECO:0000313" key="3">
    <source>
        <dbReference type="EMBL" id="SFQ23910.1"/>
    </source>
</evidence>
<dbReference type="Gene3D" id="3.40.190.120">
    <property type="entry name" value="Osmoprotection protein (prox), domain 2"/>
    <property type="match status" value="1"/>
</dbReference>
<dbReference type="Pfam" id="PF04069">
    <property type="entry name" value="OpuAC"/>
    <property type="match status" value="1"/>
</dbReference>
<feature type="chain" id="PRO_5038654275" evidence="1">
    <location>
        <begin position="22"/>
        <end position="317"/>
    </location>
</feature>
<dbReference type="Gene3D" id="3.40.190.10">
    <property type="entry name" value="Periplasmic binding protein-like II"/>
    <property type="match status" value="1"/>
</dbReference>
<keyword evidence="4" id="KW-1185">Reference proteome</keyword>
<evidence type="ECO:0000259" key="2">
    <source>
        <dbReference type="Pfam" id="PF04069"/>
    </source>
</evidence>
<keyword evidence="1" id="KW-0732">Signal</keyword>
<accession>A0A1I5WW53</accession>
<evidence type="ECO:0000313" key="4">
    <source>
        <dbReference type="Proteomes" id="UP000199136"/>
    </source>
</evidence>
<dbReference type="GO" id="GO:0022857">
    <property type="term" value="F:transmembrane transporter activity"/>
    <property type="evidence" value="ECO:0007669"/>
    <property type="project" value="InterPro"/>
</dbReference>
<dbReference type="Proteomes" id="UP000199136">
    <property type="component" value="Unassembled WGS sequence"/>
</dbReference>
<proteinExistence type="predicted"/>
<gene>
    <name evidence="3" type="ORF">SAMN04488506_1138</name>
</gene>
<evidence type="ECO:0000256" key="1">
    <source>
        <dbReference type="SAM" id="SignalP"/>
    </source>
</evidence>
<sequence>MNKLKTKKSFLLSLVSAGVLAGCALPGLGSGSGEEGITVAGVTSTEGLIMSYVVEGMIEHYMDDLDVQVINNLGSSTVSHQALLNGDANIAGVKYTGTSLTGELGEDPITDPEKALEVVVEGFDKEFDLKWFPSYGFANSYAFMVTKETAEEYGLEKISDLEPYALEMNAGVDNSWIEREGDGYDAFLDTYGFDFNRVYPMQIGLVYDALQAGSMDIILGYSTDGRIASYDLVVLEDDLQLFPPYDASPLATNEILETYPELEGILLRMEGMISEEQMQEMNYEADNNLKEPKVVADDFLEDNNYFEDGSSNTEGGE</sequence>
<feature type="domain" description="ABC-type glycine betaine transport system substrate-binding" evidence="2">
    <location>
        <begin position="37"/>
        <end position="301"/>
    </location>
</feature>
<dbReference type="CDD" id="cd13608">
    <property type="entry name" value="PBP2_OpuCC_like"/>
    <property type="match status" value="1"/>
</dbReference>
<dbReference type="AlphaFoldDB" id="A0A1I5WW53"/>
<feature type="signal peptide" evidence="1">
    <location>
        <begin position="1"/>
        <end position="21"/>
    </location>
</feature>
<protein>
    <submittedName>
        <fullName evidence="3">Osmoprotectant transport system substrate-binding protein</fullName>
    </submittedName>
</protein>
<dbReference type="OrthoDB" id="9801163at2"/>
<dbReference type="PROSITE" id="PS51257">
    <property type="entry name" value="PROKAR_LIPOPROTEIN"/>
    <property type="match status" value="1"/>
</dbReference>
<reference evidence="3 4" key="1">
    <citation type="submission" date="2016-10" db="EMBL/GenBank/DDBJ databases">
        <authorList>
            <person name="de Groot N.N."/>
        </authorList>
    </citation>
    <scope>NUCLEOTIDE SEQUENCE [LARGE SCALE GENOMIC DNA]</scope>
    <source>
        <strain evidence="3 4">DSM 20581</strain>
    </source>
</reference>
<dbReference type="InterPro" id="IPR007210">
    <property type="entry name" value="ABC_Gly_betaine_transp_sub-bd"/>
</dbReference>
<organism evidence="3 4">
    <name type="scientific">Desemzia incerta</name>
    <dbReference type="NCBI Taxonomy" id="82801"/>
    <lineage>
        <taxon>Bacteria</taxon>
        <taxon>Bacillati</taxon>
        <taxon>Bacillota</taxon>
        <taxon>Bacilli</taxon>
        <taxon>Lactobacillales</taxon>
        <taxon>Carnobacteriaceae</taxon>
        <taxon>Desemzia</taxon>
    </lineage>
</organism>
<name>A0A1I5WW53_9LACT</name>
<dbReference type="EMBL" id="FOXW01000003">
    <property type="protein sequence ID" value="SFQ23910.1"/>
    <property type="molecule type" value="Genomic_DNA"/>
</dbReference>
<dbReference type="STRING" id="82801.SAMN04488506_1138"/>